<protein>
    <recommendedName>
        <fullName evidence="5">UPF0182 protein J2S00_000128</fullName>
    </recommendedName>
</protein>
<evidence type="ECO:0000256" key="1">
    <source>
        <dbReference type="ARBA" id="ARBA00022475"/>
    </source>
</evidence>
<feature type="transmembrane region" description="Helical" evidence="5">
    <location>
        <begin position="64"/>
        <end position="90"/>
    </location>
</feature>
<dbReference type="RefSeq" id="WP_307334399.1">
    <property type="nucleotide sequence ID" value="NZ_JAUSUQ010000001.1"/>
</dbReference>
<dbReference type="HAMAP" id="MF_01600">
    <property type="entry name" value="UPF0182"/>
    <property type="match status" value="1"/>
</dbReference>
<feature type="transmembrane region" description="Helical" evidence="5">
    <location>
        <begin position="284"/>
        <end position="306"/>
    </location>
</feature>
<feature type="transmembrane region" description="Helical" evidence="5">
    <location>
        <begin position="205"/>
        <end position="224"/>
    </location>
</feature>
<dbReference type="EMBL" id="JAUSUQ010000001">
    <property type="protein sequence ID" value="MDQ0337358.1"/>
    <property type="molecule type" value="Genomic_DNA"/>
</dbReference>
<proteinExistence type="inferred from homology"/>
<feature type="transmembrane region" description="Helical" evidence="5">
    <location>
        <begin position="258"/>
        <end position="277"/>
    </location>
</feature>
<feature type="region of interest" description="Disordered" evidence="6">
    <location>
        <begin position="903"/>
        <end position="941"/>
    </location>
</feature>
<organism evidence="7 8">
    <name type="scientific">Caldalkalibacillus uzonensis</name>
    <dbReference type="NCBI Taxonomy" id="353224"/>
    <lineage>
        <taxon>Bacteria</taxon>
        <taxon>Bacillati</taxon>
        <taxon>Bacillota</taxon>
        <taxon>Bacilli</taxon>
        <taxon>Bacillales</taxon>
        <taxon>Bacillaceae</taxon>
        <taxon>Caldalkalibacillus</taxon>
    </lineage>
</organism>
<gene>
    <name evidence="7" type="ORF">J2S00_000128</name>
</gene>
<dbReference type="InterPro" id="IPR005372">
    <property type="entry name" value="UPF0182"/>
</dbReference>
<keyword evidence="1 5" id="KW-1003">Cell membrane</keyword>
<dbReference type="Proteomes" id="UP001232445">
    <property type="component" value="Unassembled WGS sequence"/>
</dbReference>
<reference evidence="7 8" key="1">
    <citation type="submission" date="2023-07" db="EMBL/GenBank/DDBJ databases">
        <title>Genomic Encyclopedia of Type Strains, Phase IV (KMG-IV): sequencing the most valuable type-strain genomes for metagenomic binning, comparative biology and taxonomic classification.</title>
        <authorList>
            <person name="Goeker M."/>
        </authorList>
    </citation>
    <scope>NUCLEOTIDE SEQUENCE [LARGE SCALE GENOMIC DNA]</scope>
    <source>
        <strain evidence="7 8">DSM 17740</strain>
    </source>
</reference>
<keyword evidence="2 5" id="KW-0812">Transmembrane</keyword>
<keyword evidence="4 5" id="KW-0472">Membrane</keyword>
<sequence>MKFKVYHNEDFKPKLNLNKKKTFWTGVVVLLIILFIVSDLGIALVSEYIWMDSLGFSDVFVTIFSARILLFAVGFLLFSCTLFLTLLGIRRAYVRNFQPDELPFVFRHSKLFFLSSWGLSFLYGLIGSSIVQGLGWERFLTYQHQVPFQVSDPVFGHDVAFYVYTLPFWNFVVSSLLGLIVVILIIQGSAYGISKLYWTDWGARVQLMLSVLLFGVVLGAKHFLGRYDTLLSDTINGFQQKSVVYGVSYTDAVINIPLAYVLAALPIISALAVIAGLSRRNWRLLVAGPALYVIVLLFGQLAAWGVQQFMVTPNEFHREEPYLEHNLIFTRQAYGLDNINQQVHPGTGTISGDLVERNSLTLDNVRINDARPLLDVYNQIQSFRTYYQFNDVDVDRYMIDGEYQQVFIGARELNTDQLPSQAQTWVNRTLRYTHGYGIAASHVNEVTPQGQPEFLVKNLPPEGSPEITRPQIYFGEQVYPHVIINTKVDEFNYPEGESNVTYRYTADTGIPMTRLNRFIYAWEEGSPRIFISGLINQESQLLRKRNIMERLNAIAPFLTYDQDPYIVVRDDGTLIWIVDAYTTTRQYPYAEPVGAGFNYIRNPIKAVVDAYTGEVHFYVVDPDDPLWQTYANIFPDLFTEEIPEDIQAHFRYPVNMFTYQAEIFRTYHMSDLEVFYNREDMWAFPTEKYYDQDIIMEPYYITMQLPDEEREEFILMQPFTPNNRQNMIAWLAARNDGENYGELLLYRFPKQRTVYGPQQIENRINQDPYISQQLNLWSQGGSRTIRGNLLVIPIEDTLLYVEPVYIESDSRSSLPEVGKIIVAYQDYIVMEDTFAEAIERLVEMEAGAVRPDGAQPGQDEQTPLIVTAESLVEQLADLFESYRNAMAAGQWEQAGRMMTEIEKQLADWKRQQGGGETGSDEAAETDDEEAESATGQETEVE</sequence>
<comment type="caution">
    <text evidence="7">The sequence shown here is derived from an EMBL/GenBank/DDBJ whole genome shotgun (WGS) entry which is preliminary data.</text>
</comment>
<name>A0ABU0CLR1_9BACI</name>
<keyword evidence="8" id="KW-1185">Reference proteome</keyword>
<evidence type="ECO:0000256" key="4">
    <source>
        <dbReference type="ARBA" id="ARBA00023136"/>
    </source>
</evidence>
<feature type="transmembrane region" description="Helical" evidence="5">
    <location>
        <begin position="168"/>
        <end position="193"/>
    </location>
</feature>
<feature type="compositionally biased region" description="Acidic residues" evidence="6">
    <location>
        <begin position="918"/>
        <end position="931"/>
    </location>
</feature>
<dbReference type="PANTHER" id="PTHR39344">
    <property type="entry name" value="UPF0182 PROTEIN SLL1060"/>
    <property type="match status" value="1"/>
</dbReference>
<evidence type="ECO:0000313" key="7">
    <source>
        <dbReference type="EMBL" id="MDQ0337358.1"/>
    </source>
</evidence>
<comment type="similarity">
    <text evidence="5">Belongs to the UPF0182 family.</text>
</comment>
<feature type="transmembrane region" description="Helical" evidence="5">
    <location>
        <begin position="111"/>
        <end position="131"/>
    </location>
</feature>
<evidence type="ECO:0000256" key="6">
    <source>
        <dbReference type="SAM" id="MobiDB-lite"/>
    </source>
</evidence>
<feature type="transmembrane region" description="Helical" evidence="5">
    <location>
        <begin position="21"/>
        <end position="44"/>
    </location>
</feature>
<accession>A0ABU0CLR1</accession>
<dbReference type="PANTHER" id="PTHR39344:SF1">
    <property type="entry name" value="UPF0182 PROTEIN SLL1060"/>
    <property type="match status" value="1"/>
</dbReference>
<dbReference type="Pfam" id="PF03699">
    <property type="entry name" value="UPF0182"/>
    <property type="match status" value="1"/>
</dbReference>
<evidence type="ECO:0000256" key="5">
    <source>
        <dbReference type="HAMAP-Rule" id="MF_01600"/>
    </source>
</evidence>
<evidence type="ECO:0000256" key="2">
    <source>
        <dbReference type="ARBA" id="ARBA00022692"/>
    </source>
</evidence>
<evidence type="ECO:0000313" key="8">
    <source>
        <dbReference type="Proteomes" id="UP001232445"/>
    </source>
</evidence>
<comment type="subcellular location">
    <subcellularLocation>
        <location evidence="5">Cell membrane</location>
        <topology evidence="5">Multi-pass membrane protein</topology>
    </subcellularLocation>
</comment>
<evidence type="ECO:0000256" key="3">
    <source>
        <dbReference type="ARBA" id="ARBA00022989"/>
    </source>
</evidence>
<keyword evidence="3 5" id="KW-1133">Transmembrane helix</keyword>